<sequence>MTGVFSVRRSFGRPLRPISSGPIPSRTTPRSTSYNSLEISQDSRRNYHSVKMDESVKKASPEAAKASSPLADFKRPLSGLFAINKPSGLISMTLLESLKELFQSSKLFVENPEPFQLQQTGPVKKSRKNKYWQKKNQAKAIKIGQGGTLDPLASGVLIIGLNSATKKLSNFLDCSKVYRTTGILGCKTDSYDSDGKTIGLSSWKHVKPEDIHKECALIKGEHWQIPPIYSALKMDGKPLYEYARNNIPLPRPIEARRCEVFDIKMVDWKEGGEHPYQWPTKMMSEEESQIFQRAESLIKETGVVKSDKLAKSKEIQKGSEAFNEPTKREASLDQQEQSDSKKIKLEEENNSKKIKPDDANDSETIKPEQGNDSKTVKPEDGSSGAKNAQNSSAGQESTNSVNLEEKEKSPAFTLEMTVSSGTYVRSIVHDIGQAVSSAATVVSLIRTRQGDFCLDPQASRSVATPAGDPKSFPCIEWSVFENAIQSRSNGSDEPVDESGLREWERELLKHIQV</sequence>
<reference evidence="9 10" key="3">
    <citation type="journal article" date="2017" name="G3 (Bethesda)">
        <title>Comparative analysis highlights variable genome content of wheat rusts and divergence of the mating loci.</title>
        <authorList>
            <person name="Cuomo C.A."/>
            <person name="Bakkeren G."/>
            <person name="Khalil H.B."/>
            <person name="Panwar V."/>
            <person name="Joly D."/>
            <person name="Linning R."/>
            <person name="Sakthikumar S."/>
            <person name="Song X."/>
            <person name="Adiconis X."/>
            <person name="Fan L."/>
            <person name="Goldberg J.M."/>
            <person name="Levin J.Z."/>
            <person name="Young S."/>
            <person name="Zeng Q."/>
            <person name="Anikster Y."/>
            <person name="Bruce M."/>
            <person name="Wang M."/>
            <person name="Yin C."/>
            <person name="McCallum B."/>
            <person name="Szabo L.J."/>
            <person name="Hulbert S."/>
            <person name="Chen X."/>
            <person name="Fellers J.P."/>
        </authorList>
    </citation>
    <scope>NUCLEOTIDE SEQUENCE</scope>
    <source>
        <strain evidence="9">isolate 1-1 / race 1 (BBBD)</strain>
        <strain evidence="10">Isolate 1-1 / race 1 (BBBD)</strain>
    </source>
</reference>
<reference evidence="8" key="1">
    <citation type="submission" date="2009-11" db="EMBL/GenBank/DDBJ databases">
        <authorList>
            <consortium name="The Broad Institute Genome Sequencing Platform"/>
            <person name="Ward D."/>
            <person name="Feldgarden M."/>
            <person name="Earl A."/>
            <person name="Young S.K."/>
            <person name="Zeng Q."/>
            <person name="Koehrsen M."/>
            <person name="Alvarado L."/>
            <person name="Berlin A."/>
            <person name="Bochicchio J."/>
            <person name="Borenstein D."/>
            <person name="Chapman S.B."/>
            <person name="Chen Z."/>
            <person name="Engels R."/>
            <person name="Freedman E."/>
            <person name="Gellesch M."/>
            <person name="Goldberg J."/>
            <person name="Griggs A."/>
            <person name="Gujja S."/>
            <person name="Heilman E."/>
            <person name="Heiman D."/>
            <person name="Hepburn T."/>
            <person name="Howarth C."/>
            <person name="Jen D."/>
            <person name="Larson L."/>
            <person name="Lewis B."/>
            <person name="Mehta T."/>
            <person name="Park D."/>
            <person name="Pearson M."/>
            <person name="Roberts A."/>
            <person name="Saif S."/>
            <person name="Shea T."/>
            <person name="Shenoy N."/>
            <person name="Sisk P."/>
            <person name="Stolte C."/>
            <person name="Sykes S."/>
            <person name="Thomson T."/>
            <person name="Walk T."/>
            <person name="White J."/>
            <person name="Yandava C."/>
            <person name="Izard J."/>
            <person name="Baranova O.V."/>
            <person name="Blanton J.M."/>
            <person name="Tanner A.C."/>
            <person name="Dewhirst F.E."/>
            <person name="Haas B."/>
            <person name="Nusbaum C."/>
            <person name="Birren B."/>
        </authorList>
    </citation>
    <scope>NUCLEOTIDE SEQUENCE [LARGE SCALE GENOMIC DNA]</scope>
    <source>
        <strain evidence="8">1-1 BBBD Race 1</strain>
    </source>
</reference>
<comment type="similarity">
    <text evidence="2">Belongs to the pseudouridine synthase TruB family.</text>
</comment>
<evidence type="ECO:0000256" key="1">
    <source>
        <dbReference type="ARBA" id="ARBA00001166"/>
    </source>
</evidence>
<evidence type="ECO:0000313" key="9">
    <source>
        <dbReference type="EnsemblFungi" id="PTTG_28311-t43_1-p1"/>
    </source>
</evidence>
<dbReference type="PANTHER" id="PTHR13767">
    <property type="entry name" value="TRNA-PSEUDOURIDINE SYNTHASE"/>
    <property type="match status" value="1"/>
</dbReference>
<proteinExistence type="inferred from homology"/>
<evidence type="ECO:0000256" key="4">
    <source>
        <dbReference type="ARBA" id="ARBA00022694"/>
    </source>
</evidence>
<protein>
    <recommendedName>
        <fullName evidence="3">tRNA pseudouridine(55) synthase</fullName>
        <ecNumber evidence="3">5.4.99.25</ecNumber>
    </recommendedName>
</protein>
<comment type="catalytic activity">
    <reaction evidence="1">
        <text>a uridine in mRNA = a pseudouridine in mRNA</text>
        <dbReference type="Rhea" id="RHEA:56644"/>
        <dbReference type="Rhea" id="RHEA-COMP:14658"/>
        <dbReference type="Rhea" id="RHEA-COMP:14659"/>
        <dbReference type="ChEBI" id="CHEBI:65314"/>
        <dbReference type="ChEBI" id="CHEBI:65315"/>
    </reaction>
</comment>
<evidence type="ECO:0000256" key="6">
    <source>
        <dbReference type="SAM" id="MobiDB-lite"/>
    </source>
</evidence>
<dbReference type="Pfam" id="PF01509">
    <property type="entry name" value="TruB_N"/>
    <property type="match status" value="1"/>
</dbReference>
<dbReference type="GO" id="GO:0160148">
    <property type="term" value="F:tRNA pseudouridine(55) synthase activity"/>
    <property type="evidence" value="ECO:0007669"/>
    <property type="project" value="UniProtKB-EC"/>
</dbReference>
<dbReference type="STRING" id="630390.A0A180GCQ8"/>
<dbReference type="GO" id="GO:0005634">
    <property type="term" value="C:nucleus"/>
    <property type="evidence" value="ECO:0007669"/>
    <property type="project" value="TreeGrafter"/>
</dbReference>
<name>A0A180GCQ8_PUCT1</name>
<dbReference type="VEuPathDB" id="FungiDB:PTTG_28311"/>
<dbReference type="PANTHER" id="PTHR13767:SF2">
    <property type="entry name" value="PSEUDOURIDYLATE SYNTHASE TRUB1"/>
    <property type="match status" value="1"/>
</dbReference>
<dbReference type="Proteomes" id="UP000005240">
    <property type="component" value="Unassembled WGS sequence"/>
</dbReference>
<dbReference type="GO" id="GO:0006400">
    <property type="term" value="P:tRNA modification"/>
    <property type="evidence" value="ECO:0007669"/>
    <property type="project" value="TreeGrafter"/>
</dbReference>
<dbReference type="InterPro" id="IPR002501">
    <property type="entry name" value="PsdUridine_synth_N"/>
</dbReference>
<evidence type="ECO:0000313" key="10">
    <source>
        <dbReference type="Proteomes" id="UP000005240"/>
    </source>
</evidence>
<dbReference type="SUPFAM" id="SSF55120">
    <property type="entry name" value="Pseudouridine synthase"/>
    <property type="match status" value="1"/>
</dbReference>
<dbReference type="InterPro" id="IPR014780">
    <property type="entry name" value="tRNA_psdUridine_synth_TruB"/>
</dbReference>
<dbReference type="AlphaFoldDB" id="A0A180GCQ8"/>
<feature type="domain" description="Pseudouridine synthase II N-terminal" evidence="7">
    <location>
        <begin position="136"/>
        <end position="270"/>
    </location>
</feature>
<dbReference type="EC" id="5.4.99.25" evidence="3"/>
<feature type="compositionally biased region" description="Polar residues" evidence="6">
    <location>
        <begin position="25"/>
        <end position="40"/>
    </location>
</feature>
<dbReference type="GO" id="GO:0003723">
    <property type="term" value="F:RNA binding"/>
    <property type="evidence" value="ECO:0007669"/>
    <property type="project" value="InterPro"/>
</dbReference>
<gene>
    <name evidence="8" type="ORF">PTTG_28311</name>
</gene>
<organism evidence="8">
    <name type="scientific">Puccinia triticina (isolate 1-1 / race 1 (BBBD))</name>
    <name type="common">Brown leaf rust fungus</name>
    <dbReference type="NCBI Taxonomy" id="630390"/>
    <lineage>
        <taxon>Eukaryota</taxon>
        <taxon>Fungi</taxon>
        <taxon>Dikarya</taxon>
        <taxon>Basidiomycota</taxon>
        <taxon>Pucciniomycotina</taxon>
        <taxon>Pucciniomycetes</taxon>
        <taxon>Pucciniales</taxon>
        <taxon>Pucciniaceae</taxon>
        <taxon>Puccinia</taxon>
    </lineage>
</organism>
<evidence type="ECO:0000313" key="8">
    <source>
        <dbReference type="EMBL" id="OAV90411.1"/>
    </source>
</evidence>
<dbReference type="EMBL" id="ADAS02000101">
    <property type="protein sequence ID" value="OAV90411.1"/>
    <property type="molecule type" value="Genomic_DNA"/>
</dbReference>
<feature type="region of interest" description="Disordered" evidence="6">
    <location>
        <begin position="15"/>
        <end position="46"/>
    </location>
</feature>
<keyword evidence="5" id="KW-0413">Isomerase</keyword>
<dbReference type="Gene3D" id="3.30.2350.10">
    <property type="entry name" value="Pseudouridine synthase"/>
    <property type="match status" value="1"/>
</dbReference>
<evidence type="ECO:0000256" key="2">
    <source>
        <dbReference type="ARBA" id="ARBA00008999"/>
    </source>
</evidence>
<feature type="region of interest" description="Disordered" evidence="6">
    <location>
        <begin position="307"/>
        <end position="408"/>
    </location>
</feature>
<accession>A0A180GCQ8</accession>
<dbReference type="GO" id="GO:1990481">
    <property type="term" value="P:mRNA pseudouridine synthesis"/>
    <property type="evidence" value="ECO:0007669"/>
    <property type="project" value="TreeGrafter"/>
</dbReference>
<dbReference type="EnsemblFungi" id="PTTG_28311-t43_1">
    <property type="protein sequence ID" value="PTTG_28311-t43_1-p1"/>
    <property type="gene ID" value="PTTG_28311"/>
</dbReference>
<feature type="compositionally biased region" description="Basic and acidic residues" evidence="6">
    <location>
        <begin position="338"/>
        <end position="380"/>
    </location>
</feature>
<evidence type="ECO:0000259" key="7">
    <source>
        <dbReference type="Pfam" id="PF01509"/>
    </source>
</evidence>
<keyword evidence="4" id="KW-0819">tRNA processing</keyword>
<reference evidence="8" key="2">
    <citation type="submission" date="2016-05" db="EMBL/GenBank/DDBJ databases">
        <title>Comparative analysis highlights variable genome content of wheat rusts and divergence of the mating loci.</title>
        <authorList>
            <person name="Cuomo C.A."/>
            <person name="Bakkeren G."/>
            <person name="Szabo L."/>
            <person name="Khalil H."/>
            <person name="Joly D."/>
            <person name="Goldberg J."/>
            <person name="Young S."/>
            <person name="Zeng Q."/>
            <person name="Fellers J."/>
        </authorList>
    </citation>
    <scope>NUCLEOTIDE SEQUENCE [LARGE SCALE GENOMIC DNA]</scope>
    <source>
        <strain evidence="8">1-1 BBBD Race 1</strain>
    </source>
</reference>
<dbReference type="OrthoDB" id="9995526at2759"/>
<feature type="compositionally biased region" description="Basic and acidic residues" evidence="6">
    <location>
        <begin position="307"/>
        <end position="317"/>
    </location>
</feature>
<dbReference type="InterPro" id="IPR020103">
    <property type="entry name" value="PsdUridine_synth_cat_dom_sf"/>
</dbReference>
<evidence type="ECO:0000256" key="5">
    <source>
        <dbReference type="ARBA" id="ARBA00023235"/>
    </source>
</evidence>
<reference evidence="9" key="4">
    <citation type="submission" date="2025-05" db="UniProtKB">
        <authorList>
            <consortium name="EnsemblFungi"/>
        </authorList>
    </citation>
    <scope>IDENTIFICATION</scope>
    <source>
        <strain evidence="9">isolate 1-1 / race 1 (BBBD)</strain>
    </source>
</reference>
<keyword evidence="10" id="KW-1185">Reference proteome</keyword>
<evidence type="ECO:0000256" key="3">
    <source>
        <dbReference type="ARBA" id="ARBA00012787"/>
    </source>
</evidence>
<feature type="compositionally biased region" description="Polar residues" evidence="6">
    <location>
        <begin position="384"/>
        <end position="402"/>
    </location>
</feature>